<keyword evidence="2" id="KW-1185">Reference proteome</keyword>
<dbReference type="KEGG" id="ppsc:EHS13_29370"/>
<dbReference type="RefSeq" id="WP_155703811.1">
    <property type="nucleotide sequence ID" value="NZ_CP034235.1"/>
</dbReference>
<name>A0A6B8RSJ0_9BACL</name>
<dbReference type="Proteomes" id="UP000426246">
    <property type="component" value="Chromosome"/>
</dbReference>
<dbReference type="OrthoDB" id="2453377at2"/>
<reference evidence="2" key="1">
    <citation type="submission" date="2018-11" db="EMBL/GenBank/DDBJ databases">
        <title>Complete genome sequence of Paenibacillus sp. ML311-T8.</title>
        <authorList>
            <person name="Nam Y.-D."/>
            <person name="Kang J."/>
            <person name="Chung W.-H."/>
            <person name="Park Y.S."/>
        </authorList>
    </citation>
    <scope>NUCLEOTIDE SEQUENCE [LARGE SCALE GENOMIC DNA]</scope>
    <source>
        <strain evidence="2">ML311-T8</strain>
    </source>
</reference>
<accession>A0A6B8RSJ0</accession>
<sequence>MNEENKEHIPHEDDTQKQYTEKFDHLELKIEGLKDGYRFTVRTDEETVKQQRRVGGSFINFAKQADKAGWRLPWFVRILLSFWSKYK</sequence>
<dbReference type="EMBL" id="CP034235">
    <property type="protein sequence ID" value="QGQ98702.1"/>
    <property type="molecule type" value="Genomic_DNA"/>
</dbReference>
<proteinExistence type="predicted"/>
<dbReference type="AlphaFoldDB" id="A0A6B8RSJ0"/>
<organism evidence="1 2">
    <name type="scientific">Paenibacillus psychroresistens</name>
    <dbReference type="NCBI Taxonomy" id="1778678"/>
    <lineage>
        <taxon>Bacteria</taxon>
        <taxon>Bacillati</taxon>
        <taxon>Bacillota</taxon>
        <taxon>Bacilli</taxon>
        <taxon>Bacillales</taxon>
        <taxon>Paenibacillaceae</taxon>
        <taxon>Paenibacillus</taxon>
    </lineage>
</organism>
<evidence type="ECO:0000313" key="1">
    <source>
        <dbReference type="EMBL" id="QGQ98702.1"/>
    </source>
</evidence>
<protein>
    <submittedName>
        <fullName evidence="1">Uncharacterized protein</fullName>
    </submittedName>
</protein>
<gene>
    <name evidence="1" type="ORF">EHS13_29370</name>
</gene>
<evidence type="ECO:0000313" key="2">
    <source>
        <dbReference type="Proteomes" id="UP000426246"/>
    </source>
</evidence>